<accession>A0ABX5ITK5</accession>
<feature type="region of interest" description="Disordered" evidence="1">
    <location>
        <begin position="97"/>
        <end position="136"/>
    </location>
</feature>
<dbReference type="Pfam" id="PF12728">
    <property type="entry name" value="HTH_17"/>
    <property type="match status" value="1"/>
</dbReference>
<feature type="domain" description="Helix-turn-helix" evidence="2">
    <location>
        <begin position="36"/>
        <end position="80"/>
    </location>
</feature>
<organism evidence="3 4">
    <name type="scientific">Halomonas litopenaei</name>
    <dbReference type="NCBI Taxonomy" id="2109328"/>
    <lineage>
        <taxon>Bacteria</taxon>
        <taxon>Pseudomonadati</taxon>
        <taxon>Pseudomonadota</taxon>
        <taxon>Gammaproteobacteria</taxon>
        <taxon>Oceanospirillales</taxon>
        <taxon>Halomonadaceae</taxon>
        <taxon>Halomonas</taxon>
    </lineage>
</organism>
<evidence type="ECO:0000313" key="4">
    <source>
        <dbReference type="Proteomes" id="UP000241895"/>
    </source>
</evidence>
<comment type="caution">
    <text evidence="3">The sequence shown here is derived from an EMBL/GenBank/DDBJ whole genome shotgun (WGS) entry which is preliminary data.</text>
</comment>
<sequence>MAATIPPVNCRSSCRPPRRLSFALKESLIMTPLMPPSEVAELLAISERKVYAIKHLIGYVALGGNVRFEREAVDAYIESCKRGPSRGEQQKWVSRFDTAHLGTGGSSPSRVSAADISERLSRKRKQGSSPRSERLN</sequence>
<reference evidence="3 4" key="1">
    <citation type="submission" date="2018-03" db="EMBL/GenBank/DDBJ databases">
        <authorList>
            <person name="Zhou J."/>
            <person name="Li X."/>
            <person name="Xue M."/>
            <person name="Yin J."/>
        </authorList>
    </citation>
    <scope>NUCLEOTIDE SEQUENCE [LARGE SCALE GENOMIC DNA]</scope>
    <source>
        <strain evidence="3 4">SYSU ZJ2214</strain>
    </source>
</reference>
<proteinExistence type="predicted"/>
<evidence type="ECO:0000313" key="3">
    <source>
        <dbReference type="EMBL" id="PTL93512.1"/>
    </source>
</evidence>
<dbReference type="NCBIfam" id="TIGR01764">
    <property type="entry name" value="excise"/>
    <property type="match status" value="1"/>
</dbReference>
<gene>
    <name evidence="3" type="ORF">C6W88_15810</name>
</gene>
<keyword evidence="4" id="KW-1185">Reference proteome</keyword>
<evidence type="ECO:0000259" key="2">
    <source>
        <dbReference type="Pfam" id="PF12728"/>
    </source>
</evidence>
<protein>
    <recommendedName>
        <fullName evidence="2">Helix-turn-helix domain-containing protein</fullName>
    </recommendedName>
</protein>
<dbReference type="Proteomes" id="UP000241895">
    <property type="component" value="Unassembled WGS sequence"/>
</dbReference>
<dbReference type="EMBL" id="PXNS01000009">
    <property type="protein sequence ID" value="PTL93512.1"/>
    <property type="molecule type" value="Genomic_DNA"/>
</dbReference>
<evidence type="ECO:0000256" key="1">
    <source>
        <dbReference type="SAM" id="MobiDB-lite"/>
    </source>
</evidence>
<name>A0ABX5ITK5_9GAMM</name>
<dbReference type="InterPro" id="IPR010093">
    <property type="entry name" value="SinI_DNA-bd"/>
</dbReference>
<dbReference type="InterPro" id="IPR041657">
    <property type="entry name" value="HTH_17"/>
</dbReference>